<dbReference type="PANTHER" id="PTHR14136">
    <property type="entry name" value="BTB_POZ DOMAIN-CONTAINING PROTEIN KCTD9"/>
    <property type="match status" value="1"/>
</dbReference>
<keyword evidence="2" id="KW-1133">Transmembrane helix</keyword>
<evidence type="ECO:0008006" key="5">
    <source>
        <dbReference type="Google" id="ProtNLM"/>
    </source>
</evidence>
<keyword evidence="2" id="KW-0812">Transmembrane</keyword>
<feature type="coiled-coil region" evidence="1">
    <location>
        <begin position="514"/>
        <end position="541"/>
    </location>
</feature>
<feature type="transmembrane region" description="Helical" evidence="2">
    <location>
        <begin position="223"/>
        <end position="240"/>
    </location>
</feature>
<proteinExistence type="predicted"/>
<dbReference type="Pfam" id="PF00805">
    <property type="entry name" value="Pentapeptide"/>
    <property type="match status" value="3"/>
</dbReference>
<dbReference type="eggNOG" id="COG1357">
    <property type="taxonomic scope" value="Bacteria"/>
</dbReference>
<protein>
    <recommendedName>
        <fullName evidence="5">Pentapeptide repeat</fullName>
    </recommendedName>
</protein>
<reference evidence="3 4" key="1">
    <citation type="submission" date="2007-03" db="EMBL/GenBank/DDBJ databases">
        <authorList>
            <person name="Stal L."/>
            <person name="Ferriera S."/>
            <person name="Johnson J."/>
            <person name="Kravitz S."/>
            <person name="Beeson K."/>
            <person name="Sutton G."/>
            <person name="Rogers Y.-H."/>
            <person name="Friedman R."/>
            <person name="Frazier M."/>
            <person name="Venter J.C."/>
        </authorList>
    </citation>
    <scope>NUCLEOTIDE SEQUENCE [LARGE SCALE GENOMIC DNA]</scope>
    <source>
        <strain evidence="3 4">CCY0110</strain>
    </source>
</reference>
<evidence type="ECO:0000256" key="1">
    <source>
        <dbReference type="SAM" id="Coils"/>
    </source>
</evidence>
<feature type="transmembrane region" description="Helical" evidence="2">
    <location>
        <begin position="159"/>
        <end position="192"/>
    </location>
</feature>
<dbReference type="AlphaFoldDB" id="A3ITH1"/>
<keyword evidence="1" id="KW-0175">Coiled coil</keyword>
<evidence type="ECO:0000313" key="3">
    <source>
        <dbReference type="EMBL" id="EAZ90256.1"/>
    </source>
</evidence>
<feature type="transmembrane region" description="Helical" evidence="2">
    <location>
        <begin position="70"/>
        <end position="95"/>
    </location>
</feature>
<evidence type="ECO:0000256" key="2">
    <source>
        <dbReference type="SAM" id="Phobius"/>
    </source>
</evidence>
<keyword evidence="4" id="KW-1185">Reference proteome</keyword>
<accession>A3ITH1</accession>
<dbReference type="RefSeq" id="WP_008276679.1">
    <property type="nucleotide sequence ID" value="NZ_AAXW01000028.1"/>
</dbReference>
<name>A3ITH1_9CHRO</name>
<dbReference type="InterPro" id="IPR001646">
    <property type="entry name" value="5peptide_repeat"/>
</dbReference>
<sequence>MKVSTVTDSYKKGQRDFSNQKLRGQNFAGENLSEANFSNCDIRGANFKGANLTGANFTGAKAGLQKRWMIGLLLIVLILLFIAGISSVFIGGLIAYFFNSSSMAQKVAAWTSLIVLIIFCFFTYFKGLGRGLRVVAIASALIGAIVTSIVFTLMPGSDLAGTVVTAIIVGIVFSIAFAGAFIATFAVVFAVVFIVRDGFTGFGCFILAFSGTKIFAFTGAGNGAFLGAVILALLAYYIAYRAMKGDSRNAWIRNFAVAFAASGGTTFKNTNLTDTNFTKATLKSTDFRQAILIRTCFKNTEKLDRIRPGKTYLSNSNLKQWLIGTGINKNFDRQDLRGVHLQAANLTDASFIGADLSNANLQDADLSRAKLIQTQLDNTDLTGATLTGATIEDWGITSHTNLQGVRCRYIFMREPTKSDPNQRRKPDNWEEEFEDGDFAEFIQPLVNTLDLYHNQGIDPRAIAIAFKQLAEEHPDAELQIVALEKRGDDKLLIRAATAPEANHSELNREYFTNYNQLKILNEQYRARLEEKDSRIQSLETMITTTLAKPSFYYQHQEEFILSKKIDNSQNTNLRDINANQSIVNLGEISGQVSNNIKQLPDNAEGGKANIKDILKELQTAIETEEHLKDVQKFEALEALETLSQAANNPEDSNLKKLARLSKNALFGITSNIPHATQFIQACNELLPAIAKLLKL</sequence>
<dbReference type="OrthoDB" id="528457at2"/>
<dbReference type="Proteomes" id="UP000003781">
    <property type="component" value="Unassembled WGS sequence"/>
</dbReference>
<evidence type="ECO:0000313" key="4">
    <source>
        <dbReference type="Proteomes" id="UP000003781"/>
    </source>
</evidence>
<dbReference type="Gene3D" id="2.160.20.80">
    <property type="entry name" value="E3 ubiquitin-protein ligase SopA"/>
    <property type="match status" value="2"/>
</dbReference>
<organism evidence="3 4">
    <name type="scientific">Crocosphaera chwakensis CCY0110</name>
    <dbReference type="NCBI Taxonomy" id="391612"/>
    <lineage>
        <taxon>Bacteria</taxon>
        <taxon>Bacillati</taxon>
        <taxon>Cyanobacteriota</taxon>
        <taxon>Cyanophyceae</taxon>
        <taxon>Oscillatoriophycideae</taxon>
        <taxon>Chroococcales</taxon>
        <taxon>Aphanothecaceae</taxon>
        <taxon>Crocosphaera</taxon>
        <taxon>Crocosphaera chwakensis</taxon>
    </lineage>
</organism>
<dbReference type="PANTHER" id="PTHR14136:SF17">
    <property type="entry name" value="BTB_POZ DOMAIN-CONTAINING PROTEIN KCTD9"/>
    <property type="match status" value="1"/>
</dbReference>
<dbReference type="EMBL" id="AAXW01000028">
    <property type="protein sequence ID" value="EAZ90256.1"/>
    <property type="molecule type" value="Genomic_DNA"/>
</dbReference>
<comment type="caution">
    <text evidence="3">The sequence shown here is derived from an EMBL/GenBank/DDBJ whole genome shotgun (WGS) entry which is preliminary data.</text>
</comment>
<feature type="transmembrane region" description="Helical" evidence="2">
    <location>
        <begin position="199"/>
        <end position="217"/>
    </location>
</feature>
<feature type="transmembrane region" description="Helical" evidence="2">
    <location>
        <begin position="107"/>
        <end position="125"/>
    </location>
</feature>
<dbReference type="SUPFAM" id="SSF141571">
    <property type="entry name" value="Pentapeptide repeat-like"/>
    <property type="match status" value="1"/>
</dbReference>
<dbReference type="InterPro" id="IPR051082">
    <property type="entry name" value="Pentapeptide-BTB/POZ_domain"/>
</dbReference>
<gene>
    <name evidence="3" type="ORF">CY0110_04573</name>
</gene>
<feature type="transmembrane region" description="Helical" evidence="2">
    <location>
        <begin position="132"/>
        <end position="153"/>
    </location>
</feature>
<keyword evidence="2" id="KW-0472">Membrane</keyword>